<organism evidence="6 7">
    <name type="scientific">Pseudorhodoferax aquiterrae</name>
    <dbReference type="NCBI Taxonomy" id="747304"/>
    <lineage>
        <taxon>Bacteria</taxon>
        <taxon>Pseudomonadati</taxon>
        <taxon>Pseudomonadota</taxon>
        <taxon>Betaproteobacteria</taxon>
        <taxon>Burkholderiales</taxon>
        <taxon>Comamonadaceae</taxon>
    </lineage>
</organism>
<evidence type="ECO:0000256" key="3">
    <source>
        <dbReference type="ARBA" id="ARBA00023125"/>
    </source>
</evidence>
<keyword evidence="2" id="KW-0805">Transcription regulation</keyword>
<dbReference type="RefSeq" id="WP_189688106.1">
    <property type="nucleotide sequence ID" value="NZ_BMYK01000010.1"/>
</dbReference>
<dbReference type="PANTHER" id="PTHR30346">
    <property type="entry name" value="TRANSCRIPTIONAL DUAL REGULATOR HCAR-RELATED"/>
    <property type="match status" value="1"/>
</dbReference>
<keyword evidence="7" id="KW-1185">Reference proteome</keyword>
<protein>
    <submittedName>
        <fullName evidence="6">LysR family transcriptional regulator</fullName>
    </submittedName>
</protein>
<evidence type="ECO:0000256" key="1">
    <source>
        <dbReference type="ARBA" id="ARBA00009437"/>
    </source>
</evidence>
<dbReference type="Gene3D" id="3.40.190.10">
    <property type="entry name" value="Periplasmic binding protein-like II"/>
    <property type="match status" value="2"/>
</dbReference>
<comment type="similarity">
    <text evidence="1">Belongs to the LysR transcriptional regulatory family.</text>
</comment>
<dbReference type="PRINTS" id="PR00039">
    <property type="entry name" value="HTHLYSR"/>
</dbReference>
<evidence type="ECO:0000256" key="4">
    <source>
        <dbReference type="ARBA" id="ARBA00023163"/>
    </source>
</evidence>
<name>A0ABQ3G3P7_9BURK</name>
<dbReference type="SUPFAM" id="SSF46785">
    <property type="entry name" value="Winged helix' DNA-binding domain"/>
    <property type="match status" value="1"/>
</dbReference>
<evidence type="ECO:0000313" key="7">
    <source>
        <dbReference type="Proteomes" id="UP000626210"/>
    </source>
</evidence>
<dbReference type="Gene3D" id="1.10.10.10">
    <property type="entry name" value="Winged helix-like DNA-binding domain superfamily/Winged helix DNA-binding domain"/>
    <property type="match status" value="1"/>
</dbReference>
<dbReference type="InterPro" id="IPR005119">
    <property type="entry name" value="LysR_subst-bd"/>
</dbReference>
<sequence length="312" mass="33442">MDLRQLRYFLAVARAGHITRAAEELGMQQPPLSQQIKALETELGMPLFQRHPRGVRLTDAGQRLQDEAGRLLTDFDAMRARMLSLSDGRHGPLSVGFTSSAAAHAFTPETLRACRSRYPGIELTVRENNAAEITEAVAAARLHCGFLRVPVSAPPGVVLQQLLSEPAVLAVPRGHTLARGASCAALRDLQDQPLVLVRRPGAPGLYANLLALCAQQGVRVRIAAEVERMMTNLNLVAAGAGISVVPASMRGVHAHAVVYRALEPAAGLDAPLTLAWREADRAGPTATFVALVQRLAAAHRRKSQRSRDGAPA</sequence>
<proteinExistence type="inferred from homology"/>
<evidence type="ECO:0000256" key="2">
    <source>
        <dbReference type="ARBA" id="ARBA00023015"/>
    </source>
</evidence>
<accession>A0ABQ3G3P7</accession>
<dbReference type="Pfam" id="PF03466">
    <property type="entry name" value="LysR_substrate"/>
    <property type="match status" value="1"/>
</dbReference>
<evidence type="ECO:0000313" key="6">
    <source>
        <dbReference type="EMBL" id="GHC87429.1"/>
    </source>
</evidence>
<reference evidence="7" key="1">
    <citation type="journal article" date="2019" name="Int. J. Syst. Evol. Microbiol.">
        <title>The Global Catalogue of Microorganisms (GCM) 10K type strain sequencing project: providing services to taxonomists for standard genome sequencing and annotation.</title>
        <authorList>
            <consortium name="The Broad Institute Genomics Platform"/>
            <consortium name="The Broad Institute Genome Sequencing Center for Infectious Disease"/>
            <person name="Wu L."/>
            <person name="Ma J."/>
        </authorList>
    </citation>
    <scope>NUCLEOTIDE SEQUENCE [LARGE SCALE GENOMIC DNA]</scope>
    <source>
        <strain evidence="7">KCTC 23314</strain>
    </source>
</reference>
<keyword evidence="4" id="KW-0804">Transcription</keyword>
<dbReference type="InterPro" id="IPR036390">
    <property type="entry name" value="WH_DNA-bd_sf"/>
</dbReference>
<keyword evidence="3" id="KW-0238">DNA-binding</keyword>
<feature type="domain" description="HTH lysR-type" evidence="5">
    <location>
        <begin position="1"/>
        <end position="58"/>
    </location>
</feature>
<dbReference type="Pfam" id="PF00126">
    <property type="entry name" value="HTH_1"/>
    <property type="match status" value="1"/>
</dbReference>
<dbReference type="Proteomes" id="UP000626210">
    <property type="component" value="Unassembled WGS sequence"/>
</dbReference>
<gene>
    <name evidence="6" type="primary">alsR</name>
    <name evidence="6" type="ORF">GCM10007320_33730</name>
</gene>
<evidence type="ECO:0000259" key="5">
    <source>
        <dbReference type="PROSITE" id="PS50931"/>
    </source>
</evidence>
<dbReference type="InterPro" id="IPR036388">
    <property type="entry name" value="WH-like_DNA-bd_sf"/>
</dbReference>
<dbReference type="EMBL" id="BMYK01000010">
    <property type="protein sequence ID" value="GHC87429.1"/>
    <property type="molecule type" value="Genomic_DNA"/>
</dbReference>
<dbReference type="InterPro" id="IPR000847">
    <property type="entry name" value="LysR_HTH_N"/>
</dbReference>
<dbReference type="PROSITE" id="PS50931">
    <property type="entry name" value="HTH_LYSR"/>
    <property type="match status" value="1"/>
</dbReference>
<dbReference type="PANTHER" id="PTHR30346:SF30">
    <property type="entry name" value="SMALL NEUTRAL PROTEASE REGULATORY PROTEIN"/>
    <property type="match status" value="1"/>
</dbReference>
<dbReference type="SUPFAM" id="SSF53850">
    <property type="entry name" value="Periplasmic binding protein-like II"/>
    <property type="match status" value="1"/>
</dbReference>
<comment type="caution">
    <text evidence="6">The sequence shown here is derived from an EMBL/GenBank/DDBJ whole genome shotgun (WGS) entry which is preliminary data.</text>
</comment>